<proteinExistence type="predicted"/>
<name>A0A7X3CUF0_9BACL</name>
<comment type="caution">
    <text evidence="1">The sequence shown here is derived from an EMBL/GenBank/DDBJ whole genome shotgun (WGS) entry which is preliminary data.</text>
</comment>
<keyword evidence="2" id="KW-1185">Reference proteome</keyword>
<dbReference type="InterPro" id="IPR037079">
    <property type="entry name" value="AF2212/PG0164-like_sf"/>
</dbReference>
<reference evidence="1 2" key="1">
    <citation type="submission" date="2019-11" db="EMBL/GenBank/DDBJ databases">
        <title>Draft genome sequences of five Paenibacillus species of dairy origin.</title>
        <authorList>
            <person name="Olajide A.M."/>
            <person name="Chen S."/>
            <person name="Lapointe G."/>
        </authorList>
    </citation>
    <scope>NUCLEOTIDE SEQUENCE [LARGE SCALE GENOMIC DNA]</scope>
    <source>
        <strain evidence="1 2">2CS3</strain>
    </source>
</reference>
<dbReference type="Gene3D" id="2.40.30.100">
    <property type="entry name" value="AF2212/PG0164-like"/>
    <property type="match status" value="1"/>
</dbReference>
<evidence type="ECO:0000313" key="1">
    <source>
        <dbReference type="EMBL" id="MUG72072.1"/>
    </source>
</evidence>
<accession>A0A7X3CUF0</accession>
<dbReference type="AlphaFoldDB" id="A0A7X3CUF0"/>
<dbReference type="Pfam" id="PF13376">
    <property type="entry name" value="OmdA"/>
    <property type="match status" value="1"/>
</dbReference>
<gene>
    <name evidence="1" type="ORF">GNP93_15475</name>
</gene>
<protein>
    <submittedName>
        <fullName evidence="1">DUF1905 domain-containing protein</fullName>
    </submittedName>
</protein>
<dbReference type="SUPFAM" id="SSF141694">
    <property type="entry name" value="AF2212/PG0164-like"/>
    <property type="match status" value="1"/>
</dbReference>
<dbReference type="Pfam" id="PF08922">
    <property type="entry name" value="DUF1905"/>
    <property type="match status" value="1"/>
</dbReference>
<organism evidence="1 2">
    <name type="scientific">Paenibacillus validus</name>
    <dbReference type="NCBI Taxonomy" id="44253"/>
    <lineage>
        <taxon>Bacteria</taxon>
        <taxon>Bacillati</taxon>
        <taxon>Bacillota</taxon>
        <taxon>Bacilli</taxon>
        <taxon>Bacillales</taxon>
        <taxon>Paenibacillaceae</taxon>
        <taxon>Paenibacillus</taxon>
    </lineage>
</organism>
<dbReference type="InterPro" id="IPR015018">
    <property type="entry name" value="DUF1905"/>
</dbReference>
<dbReference type="RefSeq" id="WP_127606800.1">
    <property type="nucleotide sequence ID" value="NZ_JARTHJ010000347.1"/>
</dbReference>
<sequence>MRKMEFEAKLHRPEGIGTWTYVKVPFQVESVFGAKGQVKVKGTVNGVPYRSSVMPQGDGIHYLVVKRELREAAGAASGDTVKVSMERDTEERTIEVPDDLSAALRQYPAAESRFEQASYSHRKEYVDWIVSAKKPETRAGRIEKAIGMLAEGRRLKG</sequence>
<evidence type="ECO:0000313" key="2">
    <source>
        <dbReference type="Proteomes" id="UP000450917"/>
    </source>
</evidence>
<dbReference type="Proteomes" id="UP000450917">
    <property type="component" value="Unassembled WGS sequence"/>
</dbReference>
<dbReference type="EMBL" id="WNZX01000012">
    <property type="protein sequence ID" value="MUG72072.1"/>
    <property type="molecule type" value="Genomic_DNA"/>
</dbReference>